<evidence type="ECO:0000256" key="1">
    <source>
        <dbReference type="PROSITE-ProRule" id="PRU00221"/>
    </source>
</evidence>
<dbReference type="SMART" id="SM00320">
    <property type="entry name" value="WD40"/>
    <property type="match status" value="1"/>
</dbReference>
<dbReference type="Pfam" id="PF00400">
    <property type="entry name" value="WD40"/>
    <property type="match status" value="1"/>
</dbReference>
<feature type="repeat" description="WD" evidence="1">
    <location>
        <begin position="17"/>
        <end position="59"/>
    </location>
</feature>
<dbReference type="OrthoDB" id="2689638at2759"/>
<gene>
    <name evidence="3" type="ORF">BJ212DRAFT_1439180</name>
</gene>
<dbReference type="GeneID" id="64631766"/>
<keyword evidence="1" id="KW-0853">WD repeat</keyword>
<dbReference type="SUPFAM" id="SSF82171">
    <property type="entry name" value="DPP6 N-terminal domain-like"/>
    <property type="match status" value="1"/>
</dbReference>
<organism evidence="3 4">
    <name type="scientific">Suillus subaureus</name>
    <dbReference type="NCBI Taxonomy" id="48587"/>
    <lineage>
        <taxon>Eukaryota</taxon>
        <taxon>Fungi</taxon>
        <taxon>Dikarya</taxon>
        <taxon>Basidiomycota</taxon>
        <taxon>Agaricomycotina</taxon>
        <taxon>Agaricomycetes</taxon>
        <taxon>Agaricomycetidae</taxon>
        <taxon>Boletales</taxon>
        <taxon>Suillineae</taxon>
        <taxon>Suillaceae</taxon>
        <taxon>Suillus</taxon>
    </lineage>
</organism>
<protein>
    <submittedName>
        <fullName evidence="3">Uncharacterized protein</fullName>
    </submittedName>
</protein>
<evidence type="ECO:0000256" key="2">
    <source>
        <dbReference type="SAM" id="MobiDB-lite"/>
    </source>
</evidence>
<sequence length="294" mass="32365">MIYKFDASTLKTVGPPFEGHTRLVTGLALSFDGTLLASASRDDNTIKLWAFESRQLLASFHVQEPHSIILSPDSHQLAYTTWCDTKSRIYICDTPPDILASVWPTQEAQPDINTPRNPRCAVRRDPIKSPIRIPPKPLPTIDPQQPSFLRYLRKLLPSFSDAVRPIRNGEPRDPLDFPATSPLPPNRFPPTQATTKSRSARLLPASQSSTATPTTFISRIRSARLPIVDAPLAQGKERNAAAGAPPKDDDDLIRDEDYVSPPPSPTPGSQPRSAARPINVTFGEHGSGRSCFCF</sequence>
<reference evidence="3" key="1">
    <citation type="journal article" date="2020" name="New Phytol.">
        <title>Comparative genomics reveals dynamic genome evolution in host specialist ectomycorrhizal fungi.</title>
        <authorList>
            <person name="Lofgren L.A."/>
            <person name="Nguyen N.H."/>
            <person name="Vilgalys R."/>
            <person name="Ruytinx J."/>
            <person name="Liao H.L."/>
            <person name="Branco S."/>
            <person name="Kuo A."/>
            <person name="LaButti K."/>
            <person name="Lipzen A."/>
            <person name="Andreopoulos W."/>
            <person name="Pangilinan J."/>
            <person name="Riley R."/>
            <person name="Hundley H."/>
            <person name="Na H."/>
            <person name="Barry K."/>
            <person name="Grigoriev I.V."/>
            <person name="Stajich J.E."/>
            <person name="Kennedy P.G."/>
        </authorList>
    </citation>
    <scope>NUCLEOTIDE SEQUENCE</scope>
    <source>
        <strain evidence="3">MN1</strain>
    </source>
</reference>
<dbReference type="EMBL" id="JABBWG010000081">
    <property type="protein sequence ID" value="KAG1802350.1"/>
    <property type="molecule type" value="Genomic_DNA"/>
</dbReference>
<feature type="non-terminal residue" evidence="3">
    <location>
        <position position="294"/>
    </location>
</feature>
<name>A0A9P7J4H6_9AGAM</name>
<dbReference type="Gene3D" id="2.130.10.10">
    <property type="entry name" value="YVTN repeat-like/Quinoprotein amine dehydrogenase"/>
    <property type="match status" value="1"/>
</dbReference>
<feature type="region of interest" description="Disordered" evidence="2">
    <location>
        <begin position="163"/>
        <end position="215"/>
    </location>
</feature>
<feature type="region of interest" description="Disordered" evidence="2">
    <location>
        <begin position="231"/>
        <end position="280"/>
    </location>
</feature>
<accession>A0A9P7J4H6</accession>
<dbReference type="AlphaFoldDB" id="A0A9P7J4H6"/>
<keyword evidence="4" id="KW-1185">Reference proteome</keyword>
<proteinExistence type="predicted"/>
<dbReference type="RefSeq" id="XP_041186234.1">
    <property type="nucleotide sequence ID" value="XM_041337750.1"/>
</dbReference>
<dbReference type="Proteomes" id="UP000807769">
    <property type="component" value="Unassembled WGS sequence"/>
</dbReference>
<evidence type="ECO:0000313" key="3">
    <source>
        <dbReference type="EMBL" id="KAG1802350.1"/>
    </source>
</evidence>
<dbReference type="InterPro" id="IPR001680">
    <property type="entry name" value="WD40_rpt"/>
</dbReference>
<comment type="caution">
    <text evidence="3">The sequence shown here is derived from an EMBL/GenBank/DDBJ whole genome shotgun (WGS) entry which is preliminary data.</text>
</comment>
<dbReference type="PROSITE" id="PS50082">
    <property type="entry name" value="WD_REPEATS_2"/>
    <property type="match status" value="1"/>
</dbReference>
<feature type="compositionally biased region" description="Low complexity" evidence="2">
    <location>
        <begin position="204"/>
        <end position="215"/>
    </location>
</feature>
<evidence type="ECO:0000313" key="4">
    <source>
        <dbReference type="Proteomes" id="UP000807769"/>
    </source>
</evidence>
<dbReference type="InterPro" id="IPR015943">
    <property type="entry name" value="WD40/YVTN_repeat-like_dom_sf"/>
</dbReference>